<sequence length="82" mass="8959">MMRCCSFRFVVLFRTTRASFVLAILVLRPARDDPYPFSGHAAHEPVEDPGRNATLVPHPVVKLSNKLVHAAVDALDACAADS</sequence>
<feature type="chain" id="PRO_5025519617" evidence="1">
    <location>
        <begin position="19"/>
        <end position="82"/>
    </location>
</feature>
<evidence type="ECO:0000313" key="2">
    <source>
        <dbReference type="EMBL" id="MXU84667.1"/>
    </source>
</evidence>
<evidence type="ECO:0000256" key="1">
    <source>
        <dbReference type="SAM" id="SignalP"/>
    </source>
</evidence>
<protein>
    <submittedName>
        <fullName evidence="2">Putative secreted protein</fullName>
    </submittedName>
</protein>
<organism evidence="2">
    <name type="scientific">Ixodes ricinus</name>
    <name type="common">Common tick</name>
    <name type="synonym">Acarus ricinus</name>
    <dbReference type="NCBI Taxonomy" id="34613"/>
    <lineage>
        <taxon>Eukaryota</taxon>
        <taxon>Metazoa</taxon>
        <taxon>Ecdysozoa</taxon>
        <taxon>Arthropoda</taxon>
        <taxon>Chelicerata</taxon>
        <taxon>Arachnida</taxon>
        <taxon>Acari</taxon>
        <taxon>Parasitiformes</taxon>
        <taxon>Ixodida</taxon>
        <taxon>Ixodoidea</taxon>
        <taxon>Ixodidae</taxon>
        <taxon>Ixodinae</taxon>
        <taxon>Ixodes</taxon>
    </lineage>
</organism>
<dbReference type="EMBL" id="GIFC01002584">
    <property type="protein sequence ID" value="MXU84667.1"/>
    <property type="molecule type" value="Transcribed_RNA"/>
</dbReference>
<reference evidence="2" key="1">
    <citation type="submission" date="2019-12" db="EMBL/GenBank/DDBJ databases">
        <title>An insight into the sialome of adult female Ixodes ricinus ticks feeding for 6 days.</title>
        <authorList>
            <person name="Perner J."/>
            <person name="Ribeiro J.M.C."/>
        </authorList>
    </citation>
    <scope>NUCLEOTIDE SEQUENCE</scope>
    <source>
        <strain evidence="2">Semi-engorged</strain>
        <tissue evidence="2">Salivary glands</tissue>
    </source>
</reference>
<name>A0A6B0U697_IXORI</name>
<accession>A0A6B0U697</accession>
<dbReference type="AlphaFoldDB" id="A0A6B0U697"/>
<proteinExistence type="predicted"/>
<keyword evidence="1" id="KW-0732">Signal</keyword>
<feature type="signal peptide" evidence="1">
    <location>
        <begin position="1"/>
        <end position="18"/>
    </location>
</feature>